<keyword evidence="3" id="KW-1185">Reference proteome</keyword>
<dbReference type="InterPro" id="IPR056964">
    <property type="entry name" value="Phage_holin"/>
</dbReference>
<dbReference type="RefSeq" id="WP_168153156.1">
    <property type="nucleotide sequence ID" value="NZ_JAAWVT010000010.1"/>
</dbReference>
<dbReference type="Pfam" id="PF23778">
    <property type="entry name" value="Phage_holin_2"/>
    <property type="match status" value="1"/>
</dbReference>
<protein>
    <submittedName>
        <fullName evidence="2">Uncharacterized protein</fullName>
    </submittedName>
</protein>
<keyword evidence="1" id="KW-0812">Transmembrane</keyword>
<keyword evidence="1" id="KW-1133">Transmembrane helix</keyword>
<evidence type="ECO:0000313" key="3">
    <source>
        <dbReference type="Proteomes" id="UP000746595"/>
    </source>
</evidence>
<reference evidence="2 3" key="1">
    <citation type="submission" date="2020-04" db="EMBL/GenBank/DDBJ databases">
        <title>Paeniglutamicibacter sp. ANT13_2, a novel actinomycete isolated from sediment in Antarctica.</title>
        <authorList>
            <person name="Sakdapetsiri C."/>
            <person name="Pinyakong O."/>
        </authorList>
    </citation>
    <scope>NUCLEOTIDE SEQUENCE [LARGE SCALE GENOMIC DNA]</scope>
    <source>
        <strain evidence="2 3">ANT13_2</strain>
    </source>
</reference>
<feature type="transmembrane region" description="Helical" evidence="1">
    <location>
        <begin position="6"/>
        <end position="25"/>
    </location>
</feature>
<feature type="transmembrane region" description="Helical" evidence="1">
    <location>
        <begin position="37"/>
        <end position="58"/>
    </location>
</feature>
<name>A0ABX1G801_9MICC</name>
<gene>
    <name evidence="2" type="ORF">HED64_16965</name>
</gene>
<evidence type="ECO:0000256" key="1">
    <source>
        <dbReference type="SAM" id="Phobius"/>
    </source>
</evidence>
<keyword evidence="1" id="KW-0472">Membrane</keyword>
<dbReference type="Proteomes" id="UP000746595">
    <property type="component" value="Unassembled WGS sequence"/>
</dbReference>
<comment type="caution">
    <text evidence="2">The sequence shown here is derived from an EMBL/GenBank/DDBJ whole genome shotgun (WGS) entry which is preliminary data.</text>
</comment>
<accession>A0ABX1G801</accession>
<feature type="transmembrane region" description="Helical" evidence="1">
    <location>
        <begin position="70"/>
        <end position="91"/>
    </location>
</feature>
<organism evidence="2 3">
    <name type="scientific">Paeniglutamicibacter terrestris</name>
    <dbReference type="NCBI Taxonomy" id="2723403"/>
    <lineage>
        <taxon>Bacteria</taxon>
        <taxon>Bacillati</taxon>
        <taxon>Actinomycetota</taxon>
        <taxon>Actinomycetes</taxon>
        <taxon>Micrococcales</taxon>
        <taxon>Micrococcaceae</taxon>
        <taxon>Paeniglutamicibacter</taxon>
    </lineage>
</organism>
<proteinExistence type="predicted"/>
<sequence length="99" mass="11033">MTLQPITGILILAVFLSTLGVMIGWHRLGRGAWRHYVAGRALMGLLATQSAITALAAVSSFFPSFPGRAHVYLVLYVLLIGSVWAIGWTIFREQRRHRK</sequence>
<dbReference type="EMBL" id="JAAWVT010000010">
    <property type="protein sequence ID" value="NKG22390.1"/>
    <property type="molecule type" value="Genomic_DNA"/>
</dbReference>
<evidence type="ECO:0000313" key="2">
    <source>
        <dbReference type="EMBL" id="NKG22390.1"/>
    </source>
</evidence>